<protein>
    <submittedName>
        <fullName evidence="5">Myosin-binding striated muscle assembly central-domain-containing protein</fullName>
    </submittedName>
</protein>
<feature type="compositionally biased region" description="Polar residues" evidence="3">
    <location>
        <begin position="545"/>
        <end position="565"/>
    </location>
</feature>
<comment type="caution">
    <text evidence="5">The sequence shown here is derived from an EMBL/GenBank/DDBJ whole genome shotgun (WGS) entry which is preliminary data.</text>
</comment>
<accession>A0AAE0JEV1</accession>
<reference evidence="5" key="2">
    <citation type="submission" date="2023-06" db="EMBL/GenBank/DDBJ databases">
        <authorList>
            <consortium name="Lawrence Berkeley National Laboratory"/>
            <person name="Haridas S."/>
            <person name="Hensen N."/>
            <person name="Bonometti L."/>
            <person name="Westerberg I."/>
            <person name="Brannstrom I.O."/>
            <person name="Guillou S."/>
            <person name="Cros-Aarteil S."/>
            <person name="Calhoun S."/>
            <person name="Kuo A."/>
            <person name="Mondo S."/>
            <person name="Pangilinan J."/>
            <person name="Riley R."/>
            <person name="Labutti K."/>
            <person name="Andreopoulos B."/>
            <person name="Lipzen A."/>
            <person name="Chen C."/>
            <person name="Yanf M."/>
            <person name="Daum C."/>
            <person name="Ng V."/>
            <person name="Clum A."/>
            <person name="Steindorff A."/>
            <person name="Ohm R."/>
            <person name="Martin F."/>
            <person name="Silar P."/>
            <person name="Natvig D."/>
            <person name="Lalanne C."/>
            <person name="Gautier V."/>
            <person name="Ament-Velasquez S.L."/>
            <person name="Kruys A."/>
            <person name="Hutchinson M.I."/>
            <person name="Powell A.J."/>
            <person name="Barry K."/>
            <person name="Miller A.N."/>
            <person name="Grigoriev I.V."/>
            <person name="Debuchy R."/>
            <person name="Gladieux P."/>
            <person name="Thoren M.H."/>
            <person name="Johannesson H."/>
        </authorList>
    </citation>
    <scope>NUCLEOTIDE SEQUENCE</scope>
    <source>
        <strain evidence="5">CBS 560.94</strain>
    </source>
</reference>
<sequence length="998" mass="109985">MHFEDAWYRCRKVQNGVVYRYAGYGTTYPAILPSTVPLNLAFPRVQESGTRYVNPSPAFFRVCCCLSDDRFDRRVLIHSRYPSGNKTDKKDVSTWLHGTLRKERGYSDQGPITNTSATYGAANGGSQLEPKPSPIFASWAIYHLRAASCKHFPVLLSRDKVLADRRRPTIPVSPYYPVHESIDLRDPDTPRFLDYLPTLLAIDLSITTVPPVVPPAPARQPNLYNLPRLSRDLQTCALHQNRFILAGCPSPATLAPTSSTFRTVTVSSVTSHINDKVNHTTMASVSTTGPNAQTTAIHNDLGREDQTLLLFAHLMEGGKEDEETVESLGKLTKLLNDDVEATKKGEKSITTVIDSDCVDTMLCYLDMRQSDIVRGHAALCTSAYLKAAGDDGSKKLSAFFLDRVQRGTYDDYIVAFCVAATIFPIVPDLTSDLFLTEGFLPSLGPLMRRKWKSRKVETACLEMLNAACMHSHCREAVQKYCIDWLEEIVDQDTEKVIESMYTTDPDVAVQEGSVSMRRHSIHVQNLAAVVLTKLRVSLQLPPSPTSEAPPNLSDPSQPRIQPATTSVEDLSKKFTQMLIKDPEHSSQASVEGLAYASIRSKVKEELAGDPEFLKSLVKTLESAPPRSPLMYGALSIFVNLTQYRPALTEEQKRISQLKAYADAAGKLQPDPLNDNEHVSARCKRVFEAGLTPVLVTISKTSSVASLTLVISVLNSLSMTPSMRGPLAQQGAVRLLIGAWTNLPEDDPKNMTVRRTAAQALARILISTNPMLVFGGSRTTPMSTAIRPLVHILLPDQTAETRDLLPTFESLMALTNLAAVDDDTRRTIVRVAWRDIEELLLYNNPRITTAAVELVCNIVQSPEEAEALFADTSKPQAQTRLKILVALADAEDAATRSAAGGALAALTGYESVVKAIAERERGPEIILGLCEDDNEDLRHRGVFVLLNMVACEGQTGKLAREKFMSKGAVEIMRDVVTRSKRREIVELAVQCLKLLLGKE</sequence>
<keyword evidence="2" id="KW-0963">Cytoplasm</keyword>
<dbReference type="GO" id="GO:0005737">
    <property type="term" value="C:cytoplasm"/>
    <property type="evidence" value="ECO:0007669"/>
    <property type="project" value="UniProtKB-SubCell"/>
</dbReference>
<dbReference type="PANTHER" id="PTHR45994:SF1">
    <property type="entry name" value="FI21225P1"/>
    <property type="match status" value="1"/>
</dbReference>
<evidence type="ECO:0000256" key="2">
    <source>
        <dbReference type="ARBA" id="ARBA00022490"/>
    </source>
</evidence>
<evidence type="ECO:0000259" key="4">
    <source>
        <dbReference type="Pfam" id="PF11701"/>
    </source>
</evidence>
<dbReference type="InterPro" id="IPR011989">
    <property type="entry name" value="ARM-like"/>
</dbReference>
<gene>
    <name evidence="5" type="ORF">B0H65DRAFT_192460</name>
</gene>
<dbReference type="GO" id="GO:0051879">
    <property type="term" value="F:Hsp90 protein binding"/>
    <property type="evidence" value="ECO:0007669"/>
    <property type="project" value="TreeGrafter"/>
</dbReference>
<dbReference type="SUPFAM" id="SSF48371">
    <property type="entry name" value="ARM repeat"/>
    <property type="match status" value="2"/>
</dbReference>
<keyword evidence="6" id="KW-1185">Reference proteome</keyword>
<dbReference type="InterPro" id="IPR024660">
    <property type="entry name" value="UCS_central_dom"/>
</dbReference>
<dbReference type="AlphaFoldDB" id="A0AAE0JEV1"/>
<feature type="domain" description="UNC-45/Cro1/She4 central" evidence="4">
    <location>
        <begin position="356"/>
        <end position="534"/>
    </location>
</feature>
<dbReference type="GeneID" id="87858817"/>
<dbReference type="InterPro" id="IPR016024">
    <property type="entry name" value="ARM-type_fold"/>
</dbReference>
<dbReference type="PANTHER" id="PTHR45994">
    <property type="entry name" value="FI21225P1"/>
    <property type="match status" value="1"/>
</dbReference>
<proteinExistence type="predicted"/>
<reference evidence="5" key="1">
    <citation type="journal article" date="2023" name="Mol. Phylogenet. Evol.">
        <title>Genome-scale phylogeny and comparative genomics of the fungal order Sordariales.</title>
        <authorList>
            <person name="Hensen N."/>
            <person name="Bonometti L."/>
            <person name="Westerberg I."/>
            <person name="Brannstrom I.O."/>
            <person name="Guillou S."/>
            <person name="Cros-Aarteil S."/>
            <person name="Calhoun S."/>
            <person name="Haridas S."/>
            <person name="Kuo A."/>
            <person name="Mondo S."/>
            <person name="Pangilinan J."/>
            <person name="Riley R."/>
            <person name="LaButti K."/>
            <person name="Andreopoulos B."/>
            <person name="Lipzen A."/>
            <person name="Chen C."/>
            <person name="Yan M."/>
            <person name="Daum C."/>
            <person name="Ng V."/>
            <person name="Clum A."/>
            <person name="Steindorff A."/>
            <person name="Ohm R.A."/>
            <person name="Martin F."/>
            <person name="Silar P."/>
            <person name="Natvig D.O."/>
            <person name="Lalanne C."/>
            <person name="Gautier V."/>
            <person name="Ament-Velasquez S.L."/>
            <person name="Kruys A."/>
            <person name="Hutchinson M.I."/>
            <person name="Powell A.J."/>
            <person name="Barry K."/>
            <person name="Miller A.N."/>
            <person name="Grigoriev I.V."/>
            <person name="Debuchy R."/>
            <person name="Gladieux P."/>
            <person name="Hiltunen Thoren M."/>
            <person name="Johannesson H."/>
        </authorList>
    </citation>
    <scope>NUCLEOTIDE SEQUENCE</scope>
    <source>
        <strain evidence="5">CBS 560.94</strain>
    </source>
</reference>
<organism evidence="5 6">
    <name type="scientific">Neurospora tetraspora</name>
    <dbReference type="NCBI Taxonomy" id="94610"/>
    <lineage>
        <taxon>Eukaryota</taxon>
        <taxon>Fungi</taxon>
        <taxon>Dikarya</taxon>
        <taxon>Ascomycota</taxon>
        <taxon>Pezizomycotina</taxon>
        <taxon>Sordariomycetes</taxon>
        <taxon>Sordariomycetidae</taxon>
        <taxon>Sordariales</taxon>
        <taxon>Sordariaceae</taxon>
        <taxon>Neurospora</taxon>
    </lineage>
</organism>
<name>A0AAE0JEV1_9PEZI</name>
<evidence type="ECO:0000256" key="3">
    <source>
        <dbReference type="SAM" id="MobiDB-lite"/>
    </source>
</evidence>
<evidence type="ECO:0000313" key="6">
    <source>
        <dbReference type="Proteomes" id="UP001278500"/>
    </source>
</evidence>
<dbReference type="EMBL" id="JAUEPP010000004">
    <property type="protein sequence ID" value="KAK3345012.1"/>
    <property type="molecule type" value="Genomic_DNA"/>
</dbReference>
<dbReference type="Proteomes" id="UP001278500">
    <property type="component" value="Unassembled WGS sequence"/>
</dbReference>
<evidence type="ECO:0000313" key="5">
    <source>
        <dbReference type="EMBL" id="KAK3345012.1"/>
    </source>
</evidence>
<feature type="region of interest" description="Disordered" evidence="3">
    <location>
        <begin position="541"/>
        <end position="565"/>
    </location>
</feature>
<dbReference type="Pfam" id="PF11701">
    <property type="entry name" value="UNC45-central"/>
    <property type="match status" value="1"/>
</dbReference>
<dbReference type="RefSeq" id="XP_062681625.1">
    <property type="nucleotide sequence ID" value="XM_062821663.1"/>
</dbReference>
<evidence type="ECO:0000256" key="1">
    <source>
        <dbReference type="ARBA" id="ARBA00004496"/>
    </source>
</evidence>
<comment type="subcellular location">
    <subcellularLocation>
        <location evidence="1">Cytoplasm</location>
    </subcellularLocation>
</comment>
<dbReference type="Gene3D" id="1.25.10.10">
    <property type="entry name" value="Leucine-rich Repeat Variant"/>
    <property type="match status" value="1"/>
</dbReference>